<sequence>MLGGVDRESANYTSPTCRLVARLSVVRGLRRRNLLARIGLQRFPDKLFESTTTGAPTPGIEKRLRRRQPINRSDH</sequence>
<dbReference type="EMBL" id="AP022590">
    <property type="protein sequence ID" value="BBY41350.1"/>
    <property type="molecule type" value="Genomic_DNA"/>
</dbReference>
<evidence type="ECO:0000256" key="1">
    <source>
        <dbReference type="SAM" id="MobiDB-lite"/>
    </source>
</evidence>
<keyword evidence="3" id="KW-1185">Reference proteome</keyword>
<gene>
    <name evidence="2" type="ORF">MMAN_54840</name>
</gene>
<protein>
    <submittedName>
        <fullName evidence="2">Uncharacterized protein</fullName>
    </submittedName>
</protein>
<name>A0ABM7K0H1_MYCNT</name>
<proteinExistence type="predicted"/>
<organism evidence="2 3">
    <name type="scientific">Mycobacterium mantenii</name>
    <dbReference type="NCBI Taxonomy" id="560555"/>
    <lineage>
        <taxon>Bacteria</taxon>
        <taxon>Bacillati</taxon>
        <taxon>Actinomycetota</taxon>
        <taxon>Actinomycetes</taxon>
        <taxon>Mycobacteriales</taxon>
        <taxon>Mycobacteriaceae</taxon>
        <taxon>Mycobacterium</taxon>
        <taxon>Mycobacterium avium complex (MAC)</taxon>
    </lineage>
</organism>
<feature type="region of interest" description="Disordered" evidence="1">
    <location>
        <begin position="48"/>
        <end position="75"/>
    </location>
</feature>
<accession>A0ABM7K0H1</accession>
<dbReference type="Proteomes" id="UP000465812">
    <property type="component" value="Chromosome"/>
</dbReference>
<reference evidence="2 3" key="1">
    <citation type="journal article" date="2019" name="Emerg. Microbes Infect.">
        <title>Comprehensive subspecies identification of 175 nontuberculous mycobacteria species based on 7547 genomic profiles.</title>
        <authorList>
            <person name="Matsumoto Y."/>
            <person name="Kinjo T."/>
            <person name="Motooka D."/>
            <person name="Nabeya D."/>
            <person name="Jung N."/>
            <person name="Uechi K."/>
            <person name="Horii T."/>
            <person name="Iida T."/>
            <person name="Fujita J."/>
            <person name="Nakamura S."/>
        </authorList>
    </citation>
    <scope>NUCLEOTIDE SEQUENCE [LARGE SCALE GENOMIC DNA]</scope>
    <source>
        <strain evidence="2 3">JCM 18113</strain>
    </source>
</reference>
<evidence type="ECO:0000313" key="3">
    <source>
        <dbReference type="Proteomes" id="UP000465812"/>
    </source>
</evidence>
<evidence type="ECO:0000313" key="2">
    <source>
        <dbReference type="EMBL" id="BBY41350.1"/>
    </source>
</evidence>